<comment type="caution">
    <text evidence="4">The sequence shown here is derived from an EMBL/GenBank/DDBJ whole genome shotgun (WGS) entry which is preliminary data.</text>
</comment>
<dbReference type="CDD" id="cd11338">
    <property type="entry name" value="AmyAc_CMD"/>
    <property type="match status" value="1"/>
</dbReference>
<dbReference type="PANTHER" id="PTHR10357:SF210">
    <property type="entry name" value="MALTODEXTRIN GLUCOSIDASE"/>
    <property type="match status" value="1"/>
</dbReference>
<dbReference type="Proteomes" id="UP000015961">
    <property type="component" value="Unassembled WGS sequence"/>
</dbReference>
<dbReference type="Gene3D" id="3.90.400.10">
    <property type="entry name" value="Oligo-1,6-glucosidase, Domain 2"/>
    <property type="match status" value="1"/>
</dbReference>
<accession>S0L362</accession>
<keyword evidence="5" id="KW-1185">Reference proteome</keyword>
<dbReference type="PATRIC" id="fig|1140003.3.peg.115"/>
<dbReference type="AlphaFoldDB" id="S0L362"/>
<dbReference type="RefSeq" id="WP_016184609.1">
    <property type="nucleotide sequence ID" value="NZ_ASWO01000001.1"/>
</dbReference>
<name>S0L362_9ENTE</name>
<proteinExistence type="predicted"/>
<dbReference type="OrthoDB" id="9805159at2"/>
<dbReference type="STRING" id="1140003.OMY_00117"/>
<protein>
    <recommendedName>
        <fullName evidence="3">Glycosyl hydrolase family 13 catalytic domain-containing protein</fullName>
    </recommendedName>
</protein>
<keyword evidence="1" id="KW-0378">Hydrolase</keyword>
<evidence type="ECO:0000259" key="3">
    <source>
        <dbReference type="SMART" id="SM00642"/>
    </source>
</evidence>
<dbReference type="Gene3D" id="3.20.20.80">
    <property type="entry name" value="Glycosidases"/>
    <property type="match status" value="1"/>
</dbReference>
<dbReference type="InterPro" id="IPR017853">
    <property type="entry name" value="GH"/>
</dbReference>
<evidence type="ECO:0000256" key="1">
    <source>
        <dbReference type="ARBA" id="ARBA00022801"/>
    </source>
</evidence>
<evidence type="ECO:0000313" key="5">
    <source>
        <dbReference type="Proteomes" id="UP000015961"/>
    </source>
</evidence>
<dbReference type="InterPro" id="IPR013783">
    <property type="entry name" value="Ig-like_fold"/>
</dbReference>
<dbReference type="EMBL" id="ASWO01000001">
    <property type="protein sequence ID" value="EOT87061.1"/>
    <property type="molecule type" value="Genomic_DNA"/>
</dbReference>
<reference evidence="4 5" key="1">
    <citation type="submission" date="2013-03" db="EMBL/GenBank/DDBJ databases">
        <title>The Genome Sequence of Enterococcus sulfureus ATCC_49903 (PacBio/Illumina hybrid assembly).</title>
        <authorList>
            <consortium name="The Broad Institute Genomics Platform"/>
            <consortium name="The Broad Institute Genome Sequencing Center for Infectious Disease"/>
            <person name="Earl A."/>
            <person name="Russ C."/>
            <person name="Gilmore M."/>
            <person name="Surin D."/>
            <person name="Walker B."/>
            <person name="Young S."/>
            <person name="Zeng Q."/>
            <person name="Gargeya S."/>
            <person name="Fitzgerald M."/>
            <person name="Haas B."/>
            <person name="Abouelleil A."/>
            <person name="Allen A.W."/>
            <person name="Alvarado L."/>
            <person name="Arachchi H.M."/>
            <person name="Berlin A.M."/>
            <person name="Chapman S.B."/>
            <person name="Gainer-Dewar J."/>
            <person name="Goldberg J."/>
            <person name="Griggs A."/>
            <person name="Gujja S."/>
            <person name="Hansen M."/>
            <person name="Howarth C."/>
            <person name="Imamovic A."/>
            <person name="Ireland A."/>
            <person name="Larimer J."/>
            <person name="McCowan C."/>
            <person name="Murphy C."/>
            <person name="Pearson M."/>
            <person name="Poon T.W."/>
            <person name="Priest M."/>
            <person name="Roberts A."/>
            <person name="Saif S."/>
            <person name="Shea T."/>
            <person name="Sisk P."/>
            <person name="Sykes S."/>
            <person name="Wortman J."/>
            <person name="Nusbaum C."/>
            <person name="Birren B."/>
        </authorList>
    </citation>
    <scope>NUCLEOTIDE SEQUENCE [LARGE SCALE GENOMIC DNA]</scope>
    <source>
        <strain evidence="4 5">ATCC 49903</strain>
    </source>
</reference>
<dbReference type="GO" id="GO:0016798">
    <property type="term" value="F:hydrolase activity, acting on glycosyl bonds"/>
    <property type="evidence" value="ECO:0007669"/>
    <property type="project" value="UniProtKB-KW"/>
</dbReference>
<gene>
    <name evidence="4" type="ORF">I573_00116</name>
</gene>
<dbReference type="SMART" id="SM00642">
    <property type="entry name" value="Aamy"/>
    <property type="match status" value="1"/>
</dbReference>
<sequence length="627" mass="73466">MIPIVFNPWSAKYKQPFGAVEQAQVVTFRLEASVPNGQIEHVAFVYHRDQEADQTVTMEWDVDSNLYETKIQLDKGLYFYHFQITYQQEGHRKIGYYIKQTSLTGEGKFVEQAHQIEEFQLTCFVPEAIRPWFETSVAYQIFPDRFATHLPRHQLLAERENIFIYGSHTDRPMYIKNGKGEVTRWDFYGGTLKGIEEKIPYLVDLGIQVVYLNPIFTANSNHRYDTSDYFEIDPLLGSKSDFLSLLDHLHQAGIRLILDGVFSHVGRNSRYFNQDGRYGESVGASRSRQSKYYPWFTFTNYPTEYKSWWGISDLPQIDKTQKSFQDFIYQGVDSVIRYWTDLGVDGWRLDVADELPDTFIEGIRQVLDHYQDRVLIGEVWEDASNKIAYEKRRRYTQGGNLNGVMNYPFRDAILELLQTNQIPSVVYKIQTILENYPYQFLQQSLNNLGTHDTKRLLTELGNQTADVRLAYALLFALPGTPCVYYGDEAGVSGQADPDNRAFYPWDSIDHQLFYQMKQLIEYRNEHEALQKGETYLFYTEDLFGCLRHYQNKYTIFMMNLTDQQTQATLENVHWVREHPIPPSCYQAFQTHSSPLAKREFVFLTITQEDQKIEVYYGRKQEQAEHKA</sequence>
<dbReference type="PANTHER" id="PTHR10357">
    <property type="entry name" value="ALPHA-AMYLASE FAMILY MEMBER"/>
    <property type="match status" value="1"/>
</dbReference>
<dbReference type="Pfam" id="PF00128">
    <property type="entry name" value="Alpha-amylase"/>
    <property type="match status" value="1"/>
</dbReference>
<keyword evidence="2" id="KW-0326">Glycosidase</keyword>
<dbReference type="InterPro" id="IPR006047">
    <property type="entry name" value="GH13_cat_dom"/>
</dbReference>
<dbReference type="eggNOG" id="COG0366">
    <property type="taxonomic scope" value="Bacteria"/>
</dbReference>
<evidence type="ECO:0000313" key="4">
    <source>
        <dbReference type="EMBL" id="EOT87061.1"/>
    </source>
</evidence>
<dbReference type="GO" id="GO:0005975">
    <property type="term" value="P:carbohydrate metabolic process"/>
    <property type="evidence" value="ECO:0007669"/>
    <property type="project" value="InterPro"/>
</dbReference>
<evidence type="ECO:0000256" key="2">
    <source>
        <dbReference type="ARBA" id="ARBA00023295"/>
    </source>
</evidence>
<dbReference type="Gene3D" id="2.60.40.10">
    <property type="entry name" value="Immunoglobulins"/>
    <property type="match status" value="1"/>
</dbReference>
<feature type="domain" description="Glycosyl hydrolase family 13 catalytic" evidence="3">
    <location>
        <begin position="140"/>
        <end position="523"/>
    </location>
</feature>
<organism evidence="4 5">
    <name type="scientific">Enterococcus sulfureus ATCC 49903</name>
    <dbReference type="NCBI Taxonomy" id="1140003"/>
    <lineage>
        <taxon>Bacteria</taxon>
        <taxon>Bacillati</taxon>
        <taxon>Bacillota</taxon>
        <taxon>Bacilli</taxon>
        <taxon>Lactobacillales</taxon>
        <taxon>Enterococcaceae</taxon>
        <taxon>Enterococcus</taxon>
    </lineage>
</organism>
<dbReference type="InterPro" id="IPR045857">
    <property type="entry name" value="O16G_dom_2"/>
</dbReference>
<dbReference type="SUPFAM" id="SSF51445">
    <property type="entry name" value="(Trans)glycosidases"/>
    <property type="match status" value="1"/>
</dbReference>